<feature type="domain" description="DUF6311" evidence="1">
    <location>
        <begin position="16"/>
        <end position="415"/>
    </location>
</feature>
<evidence type="ECO:0000259" key="2">
    <source>
        <dbReference type="Pfam" id="PF25853"/>
    </source>
</evidence>
<dbReference type="EMBL" id="LR778301">
    <property type="protein sequence ID" value="CAB1371092.1"/>
    <property type="molecule type" value="Genomic_DNA"/>
</dbReference>
<dbReference type="OrthoDB" id="1814621at2"/>
<name>A0A6S6Y6D9_9PROT</name>
<dbReference type="Pfam" id="PF19830">
    <property type="entry name" value="DUF6311"/>
    <property type="match status" value="1"/>
</dbReference>
<dbReference type="InterPro" id="IPR046278">
    <property type="entry name" value="DUF6311"/>
</dbReference>
<dbReference type="RefSeq" id="WP_145770356.1">
    <property type="nucleotide sequence ID" value="NZ_LR778301.1"/>
</dbReference>
<dbReference type="InterPro" id="IPR058671">
    <property type="entry name" value="DUF6311_C"/>
</dbReference>
<evidence type="ECO:0000259" key="1">
    <source>
        <dbReference type="Pfam" id="PF19830"/>
    </source>
</evidence>
<organism evidence="3 4">
    <name type="scientific">Denitratisoma oestradiolicum</name>
    <dbReference type="NCBI Taxonomy" id="311182"/>
    <lineage>
        <taxon>Bacteria</taxon>
        <taxon>Pseudomonadati</taxon>
        <taxon>Pseudomonadota</taxon>
        <taxon>Betaproteobacteria</taxon>
        <taxon>Nitrosomonadales</taxon>
        <taxon>Sterolibacteriaceae</taxon>
        <taxon>Denitratisoma</taxon>
    </lineage>
</organism>
<reference evidence="3 4" key="1">
    <citation type="submission" date="2020-03" db="EMBL/GenBank/DDBJ databases">
        <authorList>
            <consortium name="Genoscope - CEA"/>
            <person name="William W."/>
        </authorList>
    </citation>
    <scope>NUCLEOTIDE SEQUENCE [LARGE SCALE GENOMIC DNA]</scope>
    <source>
        <strain evidence="4">DSM 16959</strain>
    </source>
</reference>
<dbReference type="Proteomes" id="UP000515733">
    <property type="component" value="Chromosome"/>
</dbReference>
<sequence>MKLAFRDPGHAGLSGALLGGLFFLGVYGPHILDPRQIAWLLHGDPAQHYLGFAFFRHAPWTWPPGLIPGLGGGTSLVYTDAIPLLGLLFKPLSPWLPADFQYFGAWMLLCHLLHGAFAARILTRLGCDGTARAAATLLLLSSPALALRAYGHESLMAHWLLLAAIDAWLANRPGRQGLLLCLGALIHPYWLALLAPFALYHWWRAGRPLVPLAGTALLLILLMAAAGYFIARPGQLAAEGYGHYSANLLTFLDPMDWQGFLRHYGRPTDGTGEWSRLLPPLGQATAGQYEGFAYLGAGVLLLLALAAGMALWRRSSGSIGPAGKALTALLPLALVLFLYALSARVTLGTAVLTDPQLPDGLLKLLGIFRSTGRFVWPLALLLPLLALAVLASTFSRRTLALLLVGLCLLQGADLSAKWGEFRQRFASGGLGRLPDFEAPAWQAAAPCRHLVVLPPRTEGEDWIAPALFAARHRQSLNAAYLARADETARQQDEARHRADLAAGRPASGTAYWITDEAAYPVPAEALASRVLRLPVPVGEGGGQILISRESPCSAP</sequence>
<evidence type="ECO:0000313" key="4">
    <source>
        <dbReference type="Proteomes" id="UP000515733"/>
    </source>
</evidence>
<dbReference type="Pfam" id="PF25853">
    <property type="entry name" value="DUF6311_C"/>
    <property type="match status" value="1"/>
</dbReference>
<dbReference type="KEGG" id="doe:DENOEST_3938"/>
<accession>A0A6S6Y6D9</accession>
<protein>
    <submittedName>
        <fullName evidence="3">H81</fullName>
    </submittedName>
</protein>
<feature type="domain" description="DUF6311" evidence="2">
    <location>
        <begin position="441"/>
        <end position="525"/>
    </location>
</feature>
<keyword evidence="4" id="KW-1185">Reference proteome</keyword>
<proteinExistence type="predicted"/>
<gene>
    <name evidence="3" type="ORF">DENOEST_3938</name>
</gene>
<evidence type="ECO:0000313" key="3">
    <source>
        <dbReference type="EMBL" id="CAB1371092.1"/>
    </source>
</evidence>
<dbReference type="AlphaFoldDB" id="A0A6S6Y6D9"/>